<evidence type="ECO:0000313" key="1">
    <source>
        <dbReference type="EMBL" id="GIZ05399.1"/>
    </source>
</evidence>
<reference evidence="1 2" key="1">
    <citation type="submission" date="2021-06" db="EMBL/GenBank/DDBJ databases">
        <title>Caerostris extrusa draft genome.</title>
        <authorList>
            <person name="Kono N."/>
            <person name="Arakawa K."/>
        </authorList>
    </citation>
    <scope>NUCLEOTIDE SEQUENCE [LARGE SCALE GENOMIC DNA]</scope>
</reference>
<evidence type="ECO:0000313" key="2">
    <source>
        <dbReference type="Proteomes" id="UP001054945"/>
    </source>
</evidence>
<keyword evidence="2" id="KW-1185">Reference proteome</keyword>
<comment type="caution">
    <text evidence="1">The sequence shown here is derived from an EMBL/GenBank/DDBJ whole genome shotgun (WGS) entry which is preliminary data.</text>
</comment>
<gene>
    <name evidence="1" type="ORF">CEXT_160581</name>
</gene>
<dbReference type="AlphaFoldDB" id="A0AAV4YGH6"/>
<dbReference type="Proteomes" id="UP001054945">
    <property type="component" value="Unassembled WGS sequence"/>
</dbReference>
<organism evidence="1 2">
    <name type="scientific">Caerostris extrusa</name>
    <name type="common">Bark spider</name>
    <name type="synonym">Caerostris bankana</name>
    <dbReference type="NCBI Taxonomy" id="172846"/>
    <lineage>
        <taxon>Eukaryota</taxon>
        <taxon>Metazoa</taxon>
        <taxon>Ecdysozoa</taxon>
        <taxon>Arthropoda</taxon>
        <taxon>Chelicerata</taxon>
        <taxon>Arachnida</taxon>
        <taxon>Araneae</taxon>
        <taxon>Araneomorphae</taxon>
        <taxon>Entelegynae</taxon>
        <taxon>Araneoidea</taxon>
        <taxon>Araneidae</taxon>
        <taxon>Caerostris</taxon>
    </lineage>
</organism>
<accession>A0AAV4YGH6</accession>
<sequence>MGLANIPSSVLRKKELSFKNIFIGTIACRSLFARSQFQAAVDRSGITAAGEQLTSLRYASGACSWNIFPLPGLNWTPENFGYSFTRISLIFVDKSSKPSRRQLKKHIPLQPLIDSPDILSSAIAPPNYPLPSVWWGWNVQEQTSNSDDHLRCSGTSLPVLMEHLKLDDFRSRRASNVLHR</sequence>
<dbReference type="EMBL" id="BPLR01019311">
    <property type="protein sequence ID" value="GIZ05399.1"/>
    <property type="molecule type" value="Genomic_DNA"/>
</dbReference>
<protein>
    <submittedName>
        <fullName evidence="1">Uncharacterized protein</fullName>
    </submittedName>
</protein>
<name>A0AAV4YGH6_CAEEX</name>
<proteinExistence type="predicted"/>